<evidence type="ECO:0000259" key="5">
    <source>
        <dbReference type="PROSITE" id="PS50931"/>
    </source>
</evidence>
<comment type="similarity">
    <text evidence="1">Belongs to the LysR transcriptional regulatory family.</text>
</comment>
<dbReference type="InterPro" id="IPR005119">
    <property type="entry name" value="LysR_subst-bd"/>
</dbReference>
<evidence type="ECO:0000313" key="6">
    <source>
        <dbReference type="EMBL" id="HIR01308.1"/>
    </source>
</evidence>
<dbReference type="PANTHER" id="PTHR30346">
    <property type="entry name" value="TRANSCRIPTIONAL DUAL REGULATOR HCAR-RELATED"/>
    <property type="match status" value="1"/>
</dbReference>
<organism evidence="6 7">
    <name type="scientific">Candidatus Aveggerthella stercoripullorum</name>
    <dbReference type="NCBI Taxonomy" id="2840688"/>
    <lineage>
        <taxon>Bacteria</taxon>
        <taxon>Bacillati</taxon>
        <taxon>Actinomycetota</taxon>
        <taxon>Coriobacteriia</taxon>
        <taxon>Eggerthellales</taxon>
        <taxon>Eggerthellaceae</taxon>
        <taxon>Eggerthellaceae incertae sedis</taxon>
        <taxon>Candidatus Aveggerthella</taxon>
    </lineage>
</organism>
<evidence type="ECO:0000256" key="2">
    <source>
        <dbReference type="ARBA" id="ARBA00023015"/>
    </source>
</evidence>
<dbReference type="Proteomes" id="UP000824261">
    <property type="component" value="Unassembled WGS sequence"/>
</dbReference>
<evidence type="ECO:0000256" key="1">
    <source>
        <dbReference type="ARBA" id="ARBA00009437"/>
    </source>
</evidence>
<dbReference type="GO" id="GO:0003677">
    <property type="term" value="F:DNA binding"/>
    <property type="evidence" value="ECO:0007669"/>
    <property type="project" value="UniProtKB-KW"/>
</dbReference>
<dbReference type="EMBL" id="DVGB01000044">
    <property type="protein sequence ID" value="HIR01308.1"/>
    <property type="molecule type" value="Genomic_DNA"/>
</dbReference>
<dbReference type="Pfam" id="PF03466">
    <property type="entry name" value="LysR_substrate"/>
    <property type="match status" value="1"/>
</dbReference>
<gene>
    <name evidence="6" type="ORF">IAA69_03490</name>
</gene>
<accession>A0A9D1D2W2</accession>
<dbReference type="GO" id="GO:0032993">
    <property type="term" value="C:protein-DNA complex"/>
    <property type="evidence" value="ECO:0007669"/>
    <property type="project" value="TreeGrafter"/>
</dbReference>
<keyword evidence="4" id="KW-0804">Transcription</keyword>
<reference evidence="6" key="2">
    <citation type="journal article" date="2021" name="PeerJ">
        <title>Extensive microbial diversity within the chicken gut microbiome revealed by metagenomics and culture.</title>
        <authorList>
            <person name="Gilroy R."/>
            <person name="Ravi A."/>
            <person name="Getino M."/>
            <person name="Pursley I."/>
            <person name="Horton D.L."/>
            <person name="Alikhan N.F."/>
            <person name="Baker D."/>
            <person name="Gharbi K."/>
            <person name="Hall N."/>
            <person name="Watson M."/>
            <person name="Adriaenssens E.M."/>
            <person name="Foster-Nyarko E."/>
            <person name="Jarju S."/>
            <person name="Secka A."/>
            <person name="Antonio M."/>
            <person name="Oren A."/>
            <person name="Chaudhuri R.R."/>
            <person name="La Ragione R."/>
            <person name="Hildebrand F."/>
            <person name="Pallen M.J."/>
        </authorList>
    </citation>
    <scope>NUCLEOTIDE SEQUENCE</scope>
    <source>
        <strain evidence="6">ChiGjej1B1-2707</strain>
    </source>
</reference>
<evidence type="ECO:0000256" key="3">
    <source>
        <dbReference type="ARBA" id="ARBA00023125"/>
    </source>
</evidence>
<dbReference type="CDD" id="cd05466">
    <property type="entry name" value="PBP2_LTTR_substrate"/>
    <property type="match status" value="1"/>
</dbReference>
<dbReference type="InterPro" id="IPR036390">
    <property type="entry name" value="WH_DNA-bd_sf"/>
</dbReference>
<evidence type="ECO:0000313" key="7">
    <source>
        <dbReference type="Proteomes" id="UP000824261"/>
    </source>
</evidence>
<name>A0A9D1D2W2_9ACTN</name>
<dbReference type="SUPFAM" id="SSF46785">
    <property type="entry name" value="Winged helix' DNA-binding domain"/>
    <property type="match status" value="1"/>
</dbReference>
<feature type="domain" description="HTH lysR-type" evidence="5">
    <location>
        <begin position="1"/>
        <end position="58"/>
    </location>
</feature>
<dbReference type="Gene3D" id="3.40.190.290">
    <property type="match status" value="1"/>
</dbReference>
<keyword evidence="2" id="KW-0805">Transcription regulation</keyword>
<keyword evidence="3" id="KW-0238">DNA-binding</keyword>
<dbReference type="Gene3D" id="1.10.10.10">
    <property type="entry name" value="Winged helix-like DNA-binding domain superfamily/Winged helix DNA-binding domain"/>
    <property type="match status" value="1"/>
</dbReference>
<dbReference type="PANTHER" id="PTHR30346:SF28">
    <property type="entry name" value="HTH-TYPE TRANSCRIPTIONAL REGULATOR CYNR"/>
    <property type="match status" value="1"/>
</dbReference>
<dbReference type="SUPFAM" id="SSF53850">
    <property type="entry name" value="Periplasmic binding protein-like II"/>
    <property type="match status" value="1"/>
</dbReference>
<proteinExistence type="inferred from homology"/>
<evidence type="ECO:0000256" key="4">
    <source>
        <dbReference type="ARBA" id="ARBA00023163"/>
    </source>
</evidence>
<dbReference type="AlphaFoldDB" id="A0A9D1D2W2"/>
<sequence>MNLKQIEYLVAVVRNGSFSLAAKECYVTVQAVSKAIADLEREVGESLFVRESRGVSPTPFGIAFCDKAREVLRAFEELEALPQTYAVGEGSRPTLRLALYAPRFNNNEFVCASIERFIGKNLGIKVETPLLNGTEATEQLRAHLIDAFVSIGTFSQPDMDCVPIGSMSTAIVMGIDHPLTAKDKVTLEDINQYPVLHAPEFDSFNDSVLNTYRKHGLTSEIFMPESAESYEHFVKELNGLSFAVSMPAVPVVFPGTISRPIDPKDVIPIPICLVSPKEGKTKAYYAAERLLKGNKKAL</sequence>
<dbReference type="PROSITE" id="PS50931">
    <property type="entry name" value="HTH_LYSR"/>
    <property type="match status" value="1"/>
</dbReference>
<reference evidence="6" key="1">
    <citation type="submission" date="2020-10" db="EMBL/GenBank/DDBJ databases">
        <authorList>
            <person name="Gilroy R."/>
        </authorList>
    </citation>
    <scope>NUCLEOTIDE SEQUENCE</scope>
    <source>
        <strain evidence="6">ChiGjej1B1-2707</strain>
    </source>
</reference>
<dbReference type="FunFam" id="1.10.10.10:FF:000001">
    <property type="entry name" value="LysR family transcriptional regulator"/>
    <property type="match status" value="1"/>
</dbReference>
<protein>
    <submittedName>
        <fullName evidence="6">LysR family transcriptional regulator</fullName>
    </submittedName>
</protein>
<dbReference type="GO" id="GO:0003700">
    <property type="term" value="F:DNA-binding transcription factor activity"/>
    <property type="evidence" value="ECO:0007669"/>
    <property type="project" value="InterPro"/>
</dbReference>
<comment type="caution">
    <text evidence="6">The sequence shown here is derived from an EMBL/GenBank/DDBJ whole genome shotgun (WGS) entry which is preliminary data.</text>
</comment>
<dbReference type="InterPro" id="IPR036388">
    <property type="entry name" value="WH-like_DNA-bd_sf"/>
</dbReference>
<dbReference type="InterPro" id="IPR000847">
    <property type="entry name" value="LysR_HTH_N"/>
</dbReference>
<dbReference type="Pfam" id="PF00126">
    <property type="entry name" value="HTH_1"/>
    <property type="match status" value="1"/>
</dbReference>